<feature type="domain" description="ABM" evidence="1">
    <location>
        <begin position="1"/>
        <end position="62"/>
    </location>
</feature>
<name>A0A4D4LM78_STRVO</name>
<sequence>MIYEHARLTIDPADAEKFEQAVPAGREALLSAPGCREVSFLRSVDQPGVYLLKVGWDSITDHLEVFPTTPQAARLADAIASFWTKAPEVIHFNGEEV</sequence>
<dbReference type="AlphaFoldDB" id="A0A4D4LM78"/>
<accession>A0A4D4LM78</accession>
<gene>
    <name evidence="2" type="ORF">SVIO_110390</name>
</gene>
<dbReference type="Proteomes" id="UP000301309">
    <property type="component" value="Unassembled WGS sequence"/>
</dbReference>
<evidence type="ECO:0000259" key="1">
    <source>
        <dbReference type="Pfam" id="PF03992"/>
    </source>
</evidence>
<keyword evidence="3" id="KW-1185">Reference proteome</keyword>
<dbReference type="SUPFAM" id="SSF54909">
    <property type="entry name" value="Dimeric alpha+beta barrel"/>
    <property type="match status" value="1"/>
</dbReference>
<evidence type="ECO:0000313" key="2">
    <source>
        <dbReference type="EMBL" id="GDY60416.1"/>
    </source>
</evidence>
<dbReference type="RefSeq" id="WP_137982229.1">
    <property type="nucleotide sequence ID" value="NZ_BAAASO010000052.1"/>
</dbReference>
<proteinExistence type="predicted"/>
<evidence type="ECO:0000313" key="3">
    <source>
        <dbReference type="Proteomes" id="UP000301309"/>
    </source>
</evidence>
<dbReference type="Pfam" id="PF03992">
    <property type="entry name" value="ABM"/>
    <property type="match status" value="1"/>
</dbReference>
<organism evidence="2 3">
    <name type="scientific">Streptomyces violaceusniger</name>
    <dbReference type="NCBI Taxonomy" id="68280"/>
    <lineage>
        <taxon>Bacteria</taxon>
        <taxon>Bacillati</taxon>
        <taxon>Actinomycetota</taxon>
        <taxon>Actinomycetes</taxon>
        <taxon>Kitasatosporales</taxon>
        <taxon>Streptomycetaceae</taxon>
        <taxon>Streptomyces</taxon>
        <taxon>Streptomyces violaceusniger group</taxon>
    </lineage>
</organism>
<reference evidence="2 3" key="1">
    <citation type="journal article" date="2020" name="Int. J. Syst. Evol. Microbiol.">
        <title>Reclassification of Streptomyces castelarensis and Streptomyces sporoclivatus as later heterotypic synonyms of Streptomyces antimycoticus.</title>
        <authorList>
            <person name="Komaki H."/>
            <person name="Tamura T."/>
        </authorList>
    </citation>
    <scope>NUCLEOTIDE SEQUENCE [LARGE SCALE GENOMIC DNA]</scope>
    <source>
        <strain evidence="2 3">NBRC 13459</strain>
    </source>
</reference>
<dbReference type="InterPro" id="IPR007138">
    <property type="entry name" value="ABM_dom"/>
</dbReference>
<dbReference type="Gene3D" id="3.30.70.100">
    <property type="match status" value="1"/>
</dbReference>
<dbReference type="InterPro" id="IPR011008">
    <property type="entry name" value="Dimeric_a/b-barrel"/>
</dbReference>
<comment type="caution">
    <text evidence="2">The sequence shown here is derived from an EMBL/GenBank/DDBJ whole genome shotgun (WGS) entry which is preliminary data.</text>
</comment>
<protein>
    <recommendedName>
        <fullName evidence="1">ABM domain-containing protein</fullName>
    </recommendedName>
</protein>
<dbReference type="EMBL" id="BJHW01000002">
    <property type="protein sequence ID" value="GDY60416.1"/>
    <property type="molecule type" value="Genomic_DNA"/>
</dbReference>
<dbReference type="OrthoDB" id="9798157at2"/>